<evidence type="ECO:0000313" key="5">
    <source>
        <dbReference type="Proteomes" id="UP000767238"/>
    </source>
</evidence>
<reference evidence="4" key="2">
    <citation type="submission" date="2021-08" db="EMBL/GenBank/DDBJ databases">
        <authorList>
            <person name="Gostincar C."/>
            <person name="Sun X."/>
            <person name="Song Z."/>
            <person name="Gunde-Cimerman N."/>
        </authorList>
    </citation>
    <scope>NUCLEOTIDE SEQUENCE</scope>
    <source>
        <strain evidence="4">EXF-8016</strain>
    </source>
</reference>
<reference evidence="4" key="1">
    <citation type="journal article" date="2021" name="J Fungi (Basel)">
        <title>Virulence traits and population genomics of the black yeast Aureobasidium melanogenum.</title>
        <authorList>
            <person name="Cernosa A."/>
            <person name="Sun X."/>
            <person name="Gostincar C."/>
            <person name="Fang C."/>
            <person name="Gunde-Cimerman N."/>
            <person name="Song Z."/>
        </authorList>
    </citation>
    <scope>NUCLEOTIDE SEQUENCE</scope>
    <source>
        <strain evidence="4">EXF-8016</strain>
    </source>
</reference>
<sequence>MFGRYPVFGSLTLGLIAGVSAKPLVFNATSLGSVFNSTLTDVLTANIVDTDDLLDIAVSPQTESMVGGSASDLADLQPSSATATTVEVIAVATTSSTGQHAAIVTEAMARCDLDSVNSAAAISSATVAGQAPFAVASSSSIPVSYAASTLLPAVHWGYPVGDIQNLAPANSSNLYYSSGGVSDPAVQHLFGALSSTFTYDAVVLDHSSYVANTSCSAEGILVTFTSTEAYSFASDSWTAASSGFVLVTYTDGCHGTSNQQRTFWLIKSLEHLPDSLSIIIEVETEVAIEHALNDVDFQWGTYYPPGSNSAGSTPSSGSSSATRPQTTSNGAPSPSNSSTGSTSGSVCGNAPSSVIDGLPAANCGDAAFDTKLDTAIGFLQFDLDDAIDWVSEKATAVADTVVDTATQAYQAAQDLANEAAAKAAQLAKDLTELDPSISASTDFNYGPDANADSPWGKAAGCLV</sequence>
<evidence type="ECO:0000256" key="1">
    <source>
        <dbReference type="SAM" id="MobiDB-lite"/>
    </source>
</evidence>
<dbReference type="Proteomes" id="UP000767238">
    <property type="component" value="Unassembled WGS sequence"/>
</dbReference>
<comment type="caution">
    <text evidence="4">The sequence shown here is derived from an EMBL/GenBank/DDBJ whole genome shotgun (WGS) entry which is preliminary data.</text>
</comment>
<feature type="signal peptide" evidence="2">
    <location>
        <begin position="1"/>
        <end position="21"/>
    </location>
</feature>
<feature type="region of interest" description="Disordered" evidence="1">
    <location>
        <begin position="308"/>
        <end position="346"/>
    </location>
</feature>
<gene>
    <name evidence="4" type="ORF">KCV03_g9904</name>
</gene>
<feature type="compositionally biased region" description="Low complexity" evidence="1">
    <location>
        <begin position="308"/>
        <end position="345"/>
    </location>
</feature>
<dbReference type="AlphaFoldDB" id="A0A9P8K3K5"/>
<dbReference type="Pfam" id="PF22974">
    <property type="entry name" value="DUF7029"/>
    <property type="match status" value="1"/>
</dbReference>
<name>A0A9P8K3K5_AURME</name>
<accession>A0A9P8K3K5</accession>
<proteinExistence type="predicted"/>
<feature type="non-terminal residue" evidence="4">
    <location>
        <position position="1"/>
    </location>
</feature>
<dbReference type="EMBL" id="JAHFYH010000153">
    <property type="protein sequence ID" value="KAH0210879.1"/>
    <property type="molecule type" value="Genomic_DNA"/>
</dbReference>
<dbReference type="OrthoDB" id="160645at2759"/>
<evidence type="ECO:0000256" key="2">
    <source>
        <dbReference type="SAM" id="SignalP"/>
    </source>
</evidence>
<evidence type="ECO:0000313" key="4">
    <source>
        <dbReference type="EMBL" id="KAH0210879.1"/>
    </source>
</evidence>
<protein>
    <recommendedName>
        <fullName evidence="3">DUF7029 domain-containing protein</fullName>
    </recommendedName>
</protein>
<organism evidence="4 5">
    <name type="scientific">Aureobasidium melanogenum</name>
    <name type="common">Aureobasidium pullulans var. melanogenum</name>
    <dbReference type="NCBI Taxonomy" id="46634"/>
    <lineage>
        <taxon>Eukaryota</taxon>
        <taxon>Fungi</taxon>
        <taxon>Dikarya</taxon>
        <taxon>Ascomycota</taxon>
        <taxon>Pezizomycotina</taxon>
        <taxon>Dothideomycetes</taxon>
        <taxon>Dothideomycetidae</taxon>
        <taxon>Dothideales</taxon>
        <taxon>Saccotheciaceae</taxon>
        <taxon>Aureobasidium</taxon>
    </lineage>
</organism>
<dbReference type="InterPro" id="IPR054293">
    <property type="entry name" value="DUF7029"/>
</dbReference>
<feature type="domain" description="DUF7029" evidence="3">
    <location>
        <begin position="196"/>
        <end position="291"/>
    </location>
</feature>
<keyword evidence="2" id="KW-0732">Signal</keyword>
<evidence type="ECO:0000259" key="3">
    <source>
        <dbReference type="Pfam" id="PF22974"/>
    </source>
</evidence>
<feature type="chain" id="PRO_5040463276" description="DUF7029 domain-containing protein" evidence="2">
    <location>
        <begin position="22"/>
        <end position="463"/>
    </location>
</feature>